<evidence type="ECO:0000256" key="1">
    <source>
        <dbReference type="SAM" id="Phobius"/>
    </source>
</evidence>
<keyword evidence="1" id="KW-0472">Membrane</keyword>
<comment type="caution">
    <text evidence="2">The sequence shown here is derived from an EMBL/GenBank/DDBJ whole genome shotgun (WGS) entry which is preliminary data.</text>
</comment>
<sequence>MLITPIVILTNPSPKTSPMFFLSFIHYIMMALCLCAVTIKAVPLPQESVTTGLTTTELYVRVVLCSLSFEIIVAHRKSQALVRN</sequence>
<organism evidence="2 3">
    <name type="scientific">Lentinula aciculospora</name>
    <dbReference type="NCBI Taxonomy" id="153920"/>
    <lineage>
        <taxon>Eukaryota</taxon>
        <taxon>Fungi</taxon>
        <taxon>Dikarya</taxon>
        <taxon>Basidiomycota</taxon>
        <taxon>Agaricomycotina</taxon>
        <taxon>Agaricomycetes</taxon>
        <taxon>Agaricomycetidae</taxon>
        <taxon>Agaricales</taxon>
        <taxon>Marasmiineae</taxon>
        <taxon>Omphalotaceae</taxon>
        <taxon>Lentinula</taxon>
    </lineage>
</organism>
<name>A0A9W9DEA4_9AGAR</name>
<reference evidence="2" key="1">
    <citation type="submission" date="2022-08" db="EMBL/GenBank/DDBJ databases">
        <title>A Global Phylogenomic Analysis of the Shiitake Genus Lentinula.</title>
        <authorList>
            <consortium name="DOE Joint Genome Institute"/>
            <person name="Sierra-Patev S."/>
            <person name="Min B."/>
            <person name="Naranjo-Ortiz M."/>
            <person name="Looney B."/>
            <person name="Konkel Z."/>
            <person name="Slot J.C."/>
            <person name="Sakamoto Y."/>
            <person name="Steenwyk J.L."/>
            <person name="Rokas A."/>
            <person name="Carro J."/>
            <person name="Camarero S."/>
            <person name="Ferreira P."/>
            <person name="Molpeceres G."/>
            <person name="Ruiz-Duenas F.J."/>
            <person name="Serrano A."/>
            <person name="Henrissat B."/>
            <person name="Drula E."/>
            <person name="Hughes K.W."/>
            <person name="Mata J.L."/>
            <person name="Ishikawa N.K."/>
            <person name="Vargas-Isla R."/>
            <person name="Ushijima S."/>
            <person name="Smith C.A."/>
            <person name="Ahrendt S."/>
            <person name="Andreopoulos W."/>
            <person name="He G."/>
            <person name="Labutti K."/>
            <person name="Lipzen A."/>
            <person name="Ng V."/>
            <person name="Riley R."/>
            <person name="Sandor L."/>
            <person name="Barry K."/>
            <person name="Martinez A.T."/>
            <person name="Xiao Y."/>
            <person name="Gibbons J.G."/>
            <person name="Terashima K."/>
            <person name="Grigoriev I.V."/>
            <person name="Hibbett D.S."/>
        </authorList>
    </citation>
    <scope>NUCLEOTIDE SEQUENCE</scope>
    <source>
        <strain evidence="2">JLM2183</strain>
    </source>
</reference>
<dbReference type="EMBL" id="JAOTPV010000055">
    <property type="protein sequence ID" value="KAJ4466233.1"/>
    <property type="molecule type" value="Genomic_DNA"/>
</dbReference>
<dbReference type="AlphaFoldDB" id="A0A9W9DEA4"/>
<keyword evidence="1" id="KW-1133">Transmembrane helix</keyword>
<proteinExistence type="predicted"/>
<keyword evidence="1" id="KW-0812">Transmembrane</keyword>
<feature type="transmembrane region" description="Helical" evidence="1">
    <location>
        <begin position="20"/>
        <end position="39"/>
    </location>
</feature>
<accession>A0A9W9DEA4</accession>
<evidence type="ECO:0000313" key="3">
    <source>
        <dbReference type="Proteomes" id="UP001150266"/>
    </source>
</evidence>
<gene>
    <name evidence="2" type="ORF">J3R30DRAFT_3588570</name>
</gene>
<dbReference type="Proteomes" id="UP001150266">
    <property type="component" value="Unassembled WGS sequence"/>
</dbReference>
<protein>
    <submittedName>
        <fullName evidence="2">Uncharacterized protein</fullName>
    </submittedName>
</protein>
<keyword evidence="3" id="KW-1185">Reference proteome</keyword>
<feature type="transmembrane region" description="Helical" evidence="1">
    <location>
        <begin position="59"/>
        <end position="75"/>
    </location>
</feature>
<evidence type="ECO:0000313" key="2">
    <source>
        <dbReference type="EMBL" id="KAJ4466233.1"/>
    </source>
</evidence>